<keyword evidence="2" id="KW-1185">Reference proteome</keyword>
<gene>
    <name evidence="1" type="ORF">J3U88_24220</name>
</gene>
<dbReference type="AlphaFoldDB" id="A0A8J7U7N8"/>
<protein>
    <submittedName>
        <fullName evidence="1">Uncharacterized protein</fullName>
    </submittedName>
</protein>
<accession>A0A8J7U7N8</accession>
<reference evidence="1" key="1">
    <citation type="submission" date="2021-03" db="EMBL/GenBank/DDBJ databases">
        <authorList>
            <person name="Wang G."/>
        </authorList>
    </citation>
    <scope>NUCLEOTIDE SEQUENCE</scope>
    <source>
        <strain evidence="1">KCTC 12899</strain>
    </source>
</reference>
<comment type="caution">
    <text evidence="1">The sequence shown here is derived from an EMBL/GenBank/DDBJ whole genome shotgun (WGS) entry which is preliminary data.</text>
</comment>
<evidence type="ECO:0000313" key="2">
    <source>
        <dbReference type="Proteomes" id="UP000664417"/>
    </source>
</evidence>
<dbReference type="EMBL" id="JAFREP010000025">
    <property type="protein sequence ID" value="MBO1321606.1"/>
    <property type="molecule type" value="Genomic_DNA"/>
</dbReference>
<dbReference type="Proteomes" id="UP000664417">
    <property type="component" value="Unassembled WGS sequence"/>
</dbReference>
<sequence>MKFKKMIIGLILASVVAVAGLQADCIDVIQLLRDNGASDEVIIHFLKICLGK</sequence>
<evidence type="ECO:0000313" key="1">
    <source>
        <dbReference type="EMBL" id="MBO1321606.1"/>
    </source>
</evidence>
<name>A0A8J7U7N8_9BACT</name>
<organism evidence="1 2">
    <name type="scientific">Acanthopleuribacter pedis</name>
    <dbReference type="NCBI Taxonomy" id="442870"/>
    <lineage>
        <taxon>Bacteria</taxon>
        <taxon>Pseudomonadati</taxon>
        <taxon>Acidobacteriota</taxon>
        <taxon>Holophagae</taxon>
        <taxon>Acanthopleuribacterales</taxon>
        <taxon>Acanthopleuribacteraceae</taxon>
        <taxon>Acanthopleuribacter</taxon>
    </lineage>
</organism>
<proteinExistence type="predicted"/>
<dbReference type="RefSeq" id="WP_207861579.1">
    <property type="nucleotide sequence ID" value="NZ_JAFREP010000025.1"/>
</dbReference>